<evidence type="ECO:0000256" key="3">
    <source>
        <dbReference type="ARBA" id="ARBA00023619"/>
    </source>
</evidence>
<dbReference type="AlphaFoldDB" id="D8M4R4"/>
<dbReference type="Proteomes" id="UP000008312">
    <property type="component" value="Unassembled WGS sequence"/>
</dbReference>
<dbReference type="InParanoid" id="D8M4R4"/>
<dbReference type="PANTHER" id="PTHR43399">
    <property type="entry name" value="SUBTILISIN-RELATED"/>
    <property type="match status" value="1"/>
</dbReference>
<keyword evidence="8" id="KW-1185">Reference proteome</keyword>
<evidence type="ECO:0000256" key="1">
    <source>
        <dbReference type="ARBA" id="ARBA00011073"/>
    </source>
</evidence>
<dbReference type="PANTHER" id="PTHR43399:SF4">
    <property type="entry name" value="CELL WALL-ASSOCIATED PROTEASE"/>
    <property type="match status" value="1"/>
</dbReference>
<dbReference type="GO" id="GO:0006508">
    <property type="term" value="P:proteolysis"/>
    <property type="evidence" value="ECO:0007669"/>
    <property type="project" value="InterPro"/>
</dbReference>
<feature type="chain" id="PRO_5003117744" description="subtilisin" evidence="5">
    <location>
        <begin position="20"/>
        <end position="612"/>
    </location>
</feature>
<dbReference type="OrthoDB" id="10256524at2759"/>
<evidence type="ECO:0000313" key="8">
    <source>
        <dbReference type="Proteomes" id="UP000008312"/>
    </source>
</evidence>
<evidence type="ECO:0000313" key="7">
    <source>
        <dbReference type="EMBL" id="CBK23053.2"/>
    </source>
</evidence>
<comment type="similarity">
    <text evidence="1 4">Belongs to the peptidase S8 family.</text>
</comment>
<keyword evidence="5" id="KW-0732">Signal</keyword>
<dbReference type="GO" id="GO:0004252">
    <property type="term" value="F:serine-type endopeptidase activity"/>
    <property type="evidence" value="ECO:0007669"/>
    <property type="project" value="UniProtKB-EC"/>
</dbReference>
<dbReference type="SUPFAM" id="SSF52743">
    <property type="entry name" value="Subtilisin-like"/>
    <property type="match status" value="1"/>
</dbReference>
<evidence type="ECO:0000256" key="4">
    <source>
        <dbReference type="PROSITE-ProRule" id="PRU01240"/>
    </source>
</evidence>
<comment type="caution">
    <text evidence="4">Lacks conserved residue(s) required for the propagation of feature annotation.</text>
</comment>
<dbReference type="InterPro" id="IPR034058">
    <property type="entry name" value="TagA/B/C/D_pept_dom"/>
</dbReference>
<dbReference type="RefSeq" id="XP_012897101.1">
    <property type="nucleotide sequence ID" value="XM_013041647.1"/>
</dbReference>
<sequence>MKNLLFLSSFILLCALANASKPLVSSFVTHLTTSLSFLSHEDIDDEFDVHEISTAQSRQLSNDYDRYYVLLKDKYTVLNFTKQLITVTHKPGFKDTEFIGGQNKSLIVICKELFLLSDPFKIMIHSYARVPDLARISPSVIAALSKASNNHSAVSLTVASASGTYKTFDLTFAGSQDKEENNIAPAIITKSLKALKTAGSLQQKVSAQRMVKSSLVQPLSPLSTLIAQKGFDRIELTPKWQYHSHLRQLNDYARQTIADGEYIDNENIKFYKTHNLNGRNVVVGVGDSGVDLKKQQVDQEVIVKSSCMYLSLEMTKLKLMVMGLICAEQLLGVAPEARIVLIDLQEGDGNMQMYTDIYNKYYKQYVYNNNVRILSNSWGSSSYTYDSVCSLTDKFVWDYKDMVILFSAGNSGDEGFGTVVSPGLSKNVITVGATLTERIENGMHFTIYFSSKGDPERRIIKPDIVAPGIQRSAKSLSSEDCGSNCNDHDGVCEIQGATTANAVASGAVALITQYLTEKSYHNRNIEKQASLIKAMLVHSGQPTLGYCEQDLSCYTYGSNHLYYEGHGRIQLDRVLHYAGESDFELFLYNGQVNYEKEYFSLEFTITDISFKK</sequence>
<reference evidence="7" key="1">
    <citation type="submission" date="2010-02" db="EMBL/GenBank/DDBJ databases">
        <title>Sequencing and annotation of the Blastocystis hominis genome.</title>
        <authorList>
            <person name="Wincker P."/>
        </authorList>
    </citation>
    <scope>NUCLEOTIDE SEQUENCE</scope>
    <source>
        <strain evidence="7">Singapore isolate B</strain>
    </source>
</reference>
<dbReference type="EC" id="3.4.21.62" evidence="3"/>
<dbReference type="InterPro" id="IPR000209">
    <property type="entry name" value="Peptidase_S8/S53_dom"/>
</dbReference>
<dbReference type="Gene3D" id="3.40.50.200">
    <property type="entry name" value="Peptidase S8/S53 domain"/>
    <property type="match status" value="1"/>
</dbReference>
<dbReference type="PROSITE" id="PS51892">
    <property type="entry name" value="SUBTILASE"/>
    <property type="match status" value="1"/>
</dbReference>
<accession>D8M4R4</accession>
<protein>
    <recommendedName>
        <fullName evidence="3">subtilisin</fullName>
        <ecNumber evidence="3">3.4.21.62</ecNumber>
    </recommendedName>
</protein>
<dbReference type="CDD" id="cd04842">
    <property type="entry name" value="Peptidases_S8_Kp43_protease"/>
    <property type="match status" value="1"/>
</dbReference>
<dbReference type="InterPro" id="IPR036852">
    <property type="entry name" value="Peptidase_S8/S53_dom_sf"/>
</dbReference>
<name>D8M4R4_BLAHO</name>
<feature type="signal peptide" evidence="5">
    <location>
        <begin position="1"/>
        <end position="19"/>
    </location>
</feature>
<gene>
    <name evidence="7" type="ORF">GSBLH_T00006555001</name>
</gene>
<evidence type="ECO:0000256" key="5">
    <source>
        <dbReference type="SAM" id="SignalP"/>
    </source>
</evidence>
<evidence type="ECO:0000259" key="6">
    <source>
        <dbReference type="Pfam" id="PF00082"/>
    </source>
</evidence>
<dbReference type="InterPro" id="IPR051048">
    <property type="entry name" value="Peptidase_S8/S53_subtilisin"/>
</dbReference>
<evidence type="ECO:0000256" key="2">
    <source>
        <dbReference type="ARBA" id="ARBA00023529"/>
    </source>
</evidence>
<comment type="catalytic activity">
    <reaction evidence="2">
        <text>Hydrolysis of proteins with broad specificity for peptide bonds, and a preference for a large uncharged residue in P1. Hydrolyzes peptide amides.</text>
        <dbReference type="EC" id="3.4.21.62"/>
    </reaction>
</comment>
<dbReference type="EMBL" id="FN668654">
    <property type="protein sequence ID" value="CBK23053.2"/>
    <property type="molecule type" value="Genomic_DNA"/>
</dbReference>
<dbReference type="GeneID" id="24922679"/>
<dbReference type="Pfam" id="PF00082">
    <property type="entry name" value="Peptidase_S8"/>
    <property type="match status" value="1"/>
</dbReference>
<organism evidence="7">
    <name type="scientific">Blastocystis hominis</name>
    <dbReference type="NCBI Taxonomy" id="12968"/>
    <lineage>
        <taxon>Eukaryota</taxon>
        <taxon>Sar</taxon>
        <taxon>Stramenopiles</taxon>
        <taxon>Bigyra</taxon>
        <taxon>Opalozoa</taxon>
        <taxon>Opalinata</taxon>
        <taxon>Blastocystidae</taxon>
        <taxon>Blastocystis</taxon>
    </lineage>
</organism>
<feature type="domain" description="Peptidase S8/S53" evidence="6">
    <location>
        <begin position="319"/>
        <end position="539"/>
    </location>
</feature>
<proteinExistence type="inferred from homology"/>